<protein>
    <recommendedName>
        <fullName evidence="5">Elongin-A</fullName>
    </recommendedName>
</protein>
<evidence type="ECO:0000313" key="4">
    <source>
        <dbReference type="Proteomes" id="UP000189580"/>
    </source>
</evidence>
<feature type="compositionally biased region" description="Polar residues" evidence="2">
    <location>
        <begin position="236"/>
        <end position="245"/>
    </location>
</feature>
<evidence type="ECO:0000313" key="3">
    <source>
        <dbReference type="EMBL" id="ANB13762.1"/>
    </source>
</evidence>
<feature type="coiled-coil region" evidence="1">
    <location>
        <begin position="50"/>
        <end position="77"/>
    </location>
</feature>
<keyword evidence="1" id="KW-0175">Coiled coil</keyword>
<dbReference type="Gene3D" id="6.10.250.3180">
    <property type="match status" value="1"/>
</dbReference>
<dbReference type="GO" id="GO:0006368">
    <property type="term" value="P:transcription elongation by RNA polymerase II"/>
    <property type="evidence" value="ECO:0007669"/>
    <property type="project" value="InterPro"/>
</dbReference>
<evidence type="ECO:0000256" key="2">
    <source>
        <dbReference type="SAM" id="MobiDB-lite"/>
    </source>
</evidence>
<dbReference type="EMBL" id="CP014502">
    <property type="protein sequence ID" value="ANB13762.1"/>
    <property type="molecule type" value="Genomic_DNA"/>
</dbReference>
<dbReference type="RefSeq" id="XP_018736239.1">
    <property type="nucleotide sequence ID" value="XM_018881796.1"/>
</dbReference>
<dbReference type="KEGG" id="slb:AWJ20_4707"/>
<accession>A0A167E883</accession>
<evidence type="ECO:0008006" key="5">
    <source>
        <dbReference type="Google" id="ProtNLM"/>
    </source>
</evidence>
<feature type="compositionally biased region" description="Polar residues" evidence="2">
    <location>
        <begin position="197"/>
        <end position="210"/>
    </location>
</feature>
<dbReference type="Pfam" id="PF06881">
    <property type="entry name" value="Elongin_A"/>
    <property type="match status" value="1"/>
</dbReference>
<dbReference type="Proteomes" id="UP000189580">
    <property type="component" value="Chromosome d"/>
</dbReference>
<dbReference type="OrthoDB" id="21513at2759"/>
<dbReference type="InterPro" id="IPR010684">
    <property type="entry name" value="RNA_pol_II_trans_fac_SIII_A"/>
</dbReference>
<keyword evidence="4" id="KW-1185">Reference proteome</keyword>
<reference evidence="3 4" key="1">
    <citation type="submission" date="2016-02" db="EMBL/GenBank/DDBJ databases">
        <title>Complete genome sequence and transcriptome regulation of the pentose utilising yeast Sugiyamaella lignohabitans.</title>
        <authorList>
            <person name="Bellasio M."/>
            <person name="Peymann A."/>
            <person name="Valli M."/>
            <person name="Sipitzky M."/>
            <person name="Graf A."/>
            <person name="Sauer M."/>
            <person name="Marx H."/>
            <person name="Mattanovich D."/>
        </authorList>
    </citation>
    <scope>NUCLEOTIDE SEQUENCE [LARGE SCALE GENOMIC DNA]</scope>
    <source>
        <strain evidence="3 4">CBS 10342</strain>
    </source>
</reference>
<proteinExistence type="predicted"/>
<feature type="region of interest" description="Disordered" evidence="2">
    <location>
        <begin position="178"/>
        <end position="245"/>
    </location>
</feature>
<sequence>MSARQLSDIEKKSPQIRSRSDELWKLFITRDFPDRPVSESHNRRAYAQYYKEKEAHLKNASSRLRESLEKIKQEKASRTITSLEVDPQSLRAAARRKASSSAPAGSRLIQKAFNSARTKGPLFSSRNTKFASMGMGSINGLPPGIPGAIRAPRSIPPPAMRNVPTPSPLSMPLNARVRPTGPVSPLKPAVATKPHPTKQTAQESAIINSPDNRKKPKIDTPPTTPTIAPATRKRPNSSIFLQRRK</sequence>
<gene>
    <name evidence="3" type="ORF">AWJ20_4707</name>
</gene>
<organism evidence="3 4">
    <name type="scientific">Sugiyamaella lignohabitans</name>
    <dbReference type="NCBI Taxonomy" id="796027"/>
    <lineage>
        <taxon>Eukaryota</taxon>
        <taxon>Fungi</taxon>
        <taxon>Dikarya</taxon>
        <taxon>Ascomycota</taxon>
        <taxon>Saccharomycotina</taxon>
        <taxon>Dipodascomycetes</taxon>
        <taxon>Dipodascales</taxon>
        <taxon>Trichomonascaceae</taxon>
        <taxon>Sugiyamaella</taxon>
    </lineage>
</organism>
<dbReference type="GO" id="GO:0070449">
    <property type="term" value="C:elongin complex"/>
    <property type="evidence" value="ECO:0007669"/>
    <property type="project" value="InterPro"/>
</dbReference>
<dbReference type="AlphaFoldDB" id="A0A167E883"/>
<evidence type="ECO:0000256" key="1">
    <source>
        <dbReference type="SAM" id="Coils"/>
    </source>
</evidence>
<name>A0A167E883_9ASCO</name>
<dbReference type="GeneID" id="30036868"/>